<evidence type="ECO:0000256" key="1">
    <source>
        <dbReference type="SAM" id="Coils"/>
    </source>
</evidence>
<evidence type="ECO:0000313" key="4">
    <source>
        <dbReference type="Proteomes" id="UP001153709"/>
    </source>
</evidence>
<feature type="region of interest" description="Disordered" evidence="2">
    <location>
        <begin position="1"/>
        <end position="36"/>
    </location>
</feature>
<gene>
    <name evidence="3" type="ORF">DIABBA_LOCUS7298</name>
</gene>
<dbReference type="Proteomes" id="UP001153709">
    <property type="component" value="Chromosome 4"/>
</dbReference>
<reference evidence="3" key="1">
    <citation type="submission" date="2022-01" db="EMBL/GenBank/DDBJ databases">
        <authorList>
            <person name="King R."/>
        </authorList>
    </citation>
    <scope>NUCLEOTIDE SEQUENCE</scope>
</reference>
<dbReference type="OrthoDB" id="6755351at2759"/>
<accession>A0A9N9XFE1</accession>
<keyword evidence="1" id="KW-0175">Coiled coil</keyword>
<name>A0A9N9XFE1_DIABA</name>
<feature type="coiled-coil region" evidence="1">
    <location>
        <begin position="73"/>
        <end position="100"/>
    </location>
</feature>
<dbReference type="PANTHER" id="PTHR14690:SF0">
    <property type="entry name" value="IQ MOTIF CONTAINING WITH AAA DOMAIN 1"/>
    <property type="match status" value="1"/>
</dbReference>
<sequence length="106" mass="12526">MSKSTQISSKESKTKKDKGKAKEGKSDDVEEDQSTKALVSTFVPELNLRKEEYDEVWRNKDESGNFRQYHYRYIIEQEQMAEMENELRKVVDEMMRAELELLQVSV</sequence>
<organism evidence="3 4">
    <name type="scientific">Diabrotica balteata</name>
    <name type="common">Banded cucumber beetle</name>
    <dbReference type="NCBI Taxonomy" id="107213"/>
    <lineage>
        <taxon>Eukaryota</taxon>
        <taxon>Metazoa</taxon>
        <taxon>Ecdysozoa</taxon>
        <taxon>Arthropoda</taxon>
        <taxon>Hexapoda</taxon>
        <taxon>Insecta</taxon>
        <taxon>Pterygota</taxon>
        <taxon>Neoptera</taxon>
        <taxon>Endopterygota</taxon>
        <taxon>Coleoptera</taxon>
        <taxon>Polyphaga</taxon>
        <taxon>Cucujiformia</taxon>
        <taxon>Chrysomeloidea</taxon>
        <taxon>Chrysomelidae</taxon>
        <taxon>Galerucinae</taxon>
        <taxon>Diabroticina</taxon>
        <taxon>Diabroticites</taxon>
        <taxon>Diabrotica</taxon>
    </lineage>
</organism>
<protein>
    <submittedName>
        <fullName evidence="3">Uncharacterized protein</fullName>
    </submittedName>
</protein>
<evidence type="ECO:0000256" key="2">
    <source>
        <dbReference type="SAM" id="MobiDB-lite"/>
    </source>
</evidence>
<feature type="compositionally biased region" description="Basic and acidic residues" evidence="2">
    <location>
        <begin position="10"/>
        <end position="27"/>
    </location>
</feature>
<dbReference type="InterPro" id="IPR052267">
    <property type="entry name" value="N-DRC_Component"/>
</dbReference>
<dbReference type="PANTHER" id="PTHR14690">
    <property type="entry name" value="IQ MOTIF CONTAINING WITH AAA DOMAIN 1"/>
    <property type="match status" value="1"/>
</dbReference>
<keyword evidence="4" id="KW-1185">Reference proteome</keyword>
<proteinExistence type="predicted"/>
<evidence type="ECO:0000313" key="3">
    <source>
        <dbReference type="EMBL" id="CAG9833941.1"/>
    </source>
</evidence>
<dbReference type="AlphaFoldDB" id="A0A9N9XFE1"/>
<dbReference type="EMBL" id="OU898279">
    <property type="protein sequence ID" value="CAG9833941.1"/>
    <property type="molecule type" value="Genomic_DNA"/>
</dbReference>